<reference evidence="2 3" key="1">
    <citation type="submission" date="2019-11" db="EMBL/GenBank/DDBJ databases">
        <authorList>
            <person name="Jiang L.-Q."/>
        </authorList>
    </citation>
    <scope>NUCLEOTIDE SEQUENCE [LARGE SCALE GENOMIC DNA]</scope>
    <source>
        <strain evidence="2 3">YIM 132087</strain>
    </source>
</reference>
<dbReference type="SMART" id="SM00267">
    <property type="entry name" value="GGDEF"/>
    <property type="match status" value="1"/>
</dbReference>
<dbReference type="Pfam" id="PF00990">
    <property type="entry name" value="GGDEF"/>
    <property type="match status" value="1"/>
</dbReference>
<evidence type="ECO:0000313" key="2">
    <source>
        <dbReference type="EMBL" id="MTD14689.1"/>
    </source>
</evidence>
<dbReference type="NCBIfam" id="TIGR00254">
    <property type="entry name" value="GGDEF"/>
    <property type="match status" value="1"/>
</dbReference>
<dbReference type="CDD" id="cd01949">
    <property type="entry name" value="GGDEF"/>
    <property type="match status" value="1"/>
</dbReference>
<sequence>MASDRAEAREAHRQIAEHALHNPLTGLPNRRLLHQLIDRALEGARGQPHQAAVMFVDLDSFKPILDTFGHQTGDAVLEQVAGRLRDAVRGPDILRRVAGDEFIVLCERIDPSPWD</sequence>
<comment type="caution">
    <text evidence="2">The sequence shown here is derived from an EMBL/GenBank/DDBJ whole genome shotgun (WGS) entry which is preliminary data.</text>
</comment>
<gene>
    <name evidence="2" type="ORF">GIS00_12125</name>
</gene>
<protein>
    <submittedName>
        <fullName evidence="2">Diguanylate cyclase</fullName>
    </submittedName>
</protein>
<proteinExistence type="predicted"/>
<dbReference type="PANTHER" id="PTHR46663:SF2">
    <property type="entry name" value="GGDEF DOMAIN-CONTAINING PROTEIN"/>
    <property type="match status" value="1"/>
</dbReference>
<dbReference type="InterPro" id="IPR052163">
    <property type="entry name" value="DGC-Regulatory_Protein"/>
</dbReference>
<dbReference type="Gene3D" id="3.30.70.270">
    <property type="match status" value="1"/>
</dbReference>
<dbReference type="PANTHER" id="PTHR46663">
    <property type="entry name" value="DIGUANYLATE CYCLASE DGCT-RELATED"/>
    <property type="match status" value="1"/>
</dbReference>
<dbReference type="InterPro" id="IPR029787">
    <property type="entry name" value="Nucleotide_cyclase"/>
</dbReference>
<dbReference type="PROSITE" id="PS50887">
    <property type="entry name" value="GGDEF"/>
    <property type="match status" value="1"/>
</dbReference>
<name>A0A7K1FMZ2_9ACTN</name>
<dbReference type="AlphaFoldDB" id="A0A7K1FMZ2"/>
<evidence type="ECO:0000259" key="1">
    <source>
        <dbReference type="PROSITE" id="PS50887"/>
    </source>
</evidence>
<feature type="domain" description="GGDEF" evidence="1">
    <location>
        <begin position="49"/>
        <end position="115"/>
    </location>
</feature>
<dbReference type="EMBL" id="WLYK01000004">
    <property type="protein sequence ID" value="MTD14689.1"/>
    <property type="molecule type" value="Genomic_DNA"/>
</dbReference>
<dbReference type="InterPro" id="IPR043128">
    <property type="entry name" value="Rev_trsase/Diguanyl_cyclase"/>
</dbReference>
<organism evidence="2 3">
    <name type="scientific">Nakamurella alba</name>
    <dbReference type="NCBI Taxonomy" id="2665158"/>
    <lineage>
        <taxon>Bacteria</taxon>
        <taxon>Bacillati</taxon>
        <taxon>Actinomycetota</taxon>
        <taxon>Actinomycetes</taxon>
        <taxon>Nakamurellales</taxon>
        <taxon>Nakamurellaceae</taxon>
        <taxon>Nakamurella</taxon>
    </lineage>
</organism>
<evidence type="ECO:0000313" key="3">
    <source>
        <dbReference type="Proteomes" id="UP000460221"/>
    </source>
</evidence>
<accession>A0A7K1FMZ2</accession>
<dbReference type="InterPro" id="IPR000160">
    <property type="entry name" value="GGDEF_dom"/>
</dbReference>
<keyword evidence="3" id="KW-1185">Reference proteome</keyword>
<dbReference type="SUPFAM" id="SSF55073">
    <property type="entry name" value="Nucleotide cyclase"/>
    <property type="match status" value="1"/>
</dbReference>
<dbReference type="Proteomes" id="UP000460221">
    <property type="component" value="Unassembled WGS sequence"/>
</dbReference>